<name>N1QBC6_PSEFD</name>
<feature type="compositionally biased region" description="Polar residues" evidence="2">
    <location>
        <begin position="784"/>
        <end position="793"/>
    </location>
</feature>
<protein>
    <submittedName>
        <fullName evidence="3">Uncharacterized protein</fullName>
    </submittedName>
</protein>
<dbReference type="AlphaFoldDB" id="N1QBC6"/>
<organism evidence="3 4">
    <name type="scientific">Pseudocercospora fijiensis (strain CIRAD86)</name>
    <name type="common">Black leaf streak disease fungus</name>
    <name type="synonym">Mycosphaerella fijiensis</name>
    <dbReference type="NCBI Taxonomy" id="383855"/>
    <lineage>
        <taxon>Eukaryota</taxon>
        <taxon>Fungi</taxon>
        <taxon>Dikarya</taxon>
        <taxon>Ascomycota</taxon>
        <taxon>Pezizomycotina</taxon>
        <taxon>Dothideomycetes</taxon>
        <taxon>Dothideomycetidae</taxon>
        <taxon>Mycosphaerellales</taxon>
        <taxon>Mycosphaerellaceae</taxon>
        <taxon>Pseudocercospora</taxon>
    </lineage>
</organism>
<feature type="compositionally biased region" description="Polar residues" evidence="2">
    <location>
        <begin position="724"/>
        <end position="738"/>
    </location>
</feature>
<dbReference type="Gene3D" id="1.10.287.1490">
    <property type="match status" value="1"/>
</dbReference>
<feature type="compositionally biased region" description="Polar residues" evidence="2">
    <location>
        <begin position="812"/>
        <end position="822"/>
    </location>
</feature>
<evidence type="ECO:0000256" key="1">
    <source>
        <dbReference type="SAM" id="Coils"/>
    </source>
</evidence>
<dbReference type="RefSeq" id="XP_007922030.1">
    <property type="nucleotide sequence ID" value="XM_007923839.1"/>
</dbReference>
<evidence type="ECO:0000256" key="2">
    <source>
        <dbReference type="SAM" id="MobiDB-lite"/>
    </source>
</evidence>
<feature type="coiled-coil region" evidence="1">
    <location>
        <begin position="376"/>
        <end position="469"/>
    </location>
</feature>
<feature type="region of interest" description="Disordered" evidence="2">
    <location>
        <begin position="724"/>
        <end position="841"/>
    </location>
</feature>
<evidence type="ECO:0000313" key="4">
    <source>
        <dbReference type="Proteomes" id="UP000016932"/>
    </source>
</evidence>
<dbReference type="HOGENOM" id="CLU_338344_0_0_1"/>
<dbReference type="eggNOG" id="ENOG502RNY6">
    <property type="taxonomic scope" value="Eukaryota"/>
</dbReference>
<keyword evidence="1" id="KW-0175">Coiled coil</keyword>
<proteinExistence type="predicted"/>
<dbReference type="OrthoDB" id="5421656at2759"/>
<dbReference type="EMBL" id="KB446555">
    <property type="protein sequence ID" value="EME89381.1"/>
    <property type="molecule type" value="Genomic_DNA"/>
</dbReference>
<dbReference type="STRING" id="383855.N1QBC6"/>
<keyword evidence="4" id="KW-1185">Reference proteome</keyword>
<gene>
    <name evidence="3" type="ORF">MYCFIDRAFT_193309</name>
</gene>
<reference evidence="3 4" key="1">
    <citation type="journal article" date="2012" name="PLoS Pathog.">
        <title>Diverse lifestyles and strategies of plant pathogenesis encoded in the genomes of eighteen Dothideomycetes fungi.</title>
        <authorList>
            <person name="Ohm R.A."/>
            <person name="Feau N."/>
            <person name="Henrissat B."/>
            <person name="Schoch C.L."/>
            <person name="Horwitz B.A."/>
            <person name="Barry K.W."/>
            <person name="Condon B.J."/>
            <person name="Copeland A.C."/>
            <person name="Dhillon B."/>
            <person name="Glaser F."/>
            <person name="Hesse C.N."/>
            <person name="Kosti I."/>
            <person name="LaButti K."/>
            <person name="Lindquist E.A."/>
            <person name="Lucas S."/>
            <person name="Salamov A.A."/>
            <person name="Bradshaw R.E."/>
            <person name="Ciuffetti L."/>
            <person name="Hamelin R.C."/>
            <person name="Kema G.H.J."/>
            <person name="Lawrence C."/>
            <person name="Scott J.A."/>
            <person name="Spatafora J.W."/>
            <person name="Turgeon B.G."/>
            <person name="de Wit P.J.G.M."/>
            <person name="Zhong S."/>
            <person name="Goodwin S.B."/>
            <person name="Grigoriev I.V."/>
        </authorList>
    </citation>
    <scope>NUCLEOTIDE SEQUENCE [LARGE SCALE GENOMIC DNA]</scope>
    <source>
        <strain evidence="3 4">CIRAD86</strain>
    </source>
</reference>
<evidence type="ECO:0000313" key="3">
    <source>
        <dbReference type="EMBL" id="EME89381.1"/>
    </source>
</evidence>
<dbReference type="VEuPathDB" id="FungiDB:MYCFIDRAFT_193309"/>
<dbReference type="KEGG" id="pfj:MYCFIDRAFT_193309"/>
<feature type="coiled-coil region" evidence="1">
    <location>
        <begin position="534"/>
        <end position="568"/>
    </location>
</feature>
<dbReference type="Proteomes" id="UP000016932">
    <property type="component" value="Unassembled WGS sequence"/>
</dbReference>
<dbReference type="GeneID" id="19335325"/>
<sequence length="841" mass="93362">MQAQRSEDANLRSTDVEDAIGDMASKICRKSKAESAMHDAERETLKHRLQQALDRQGLLQGRLKAVEQENENLSAAMNEQAAKLFGHRSKTSRLKAFVDGLGNDLAVVRKDSFAQRQQTEQLIGHVSLNRLDHTSLLQQMSACTERSTQLKAEALKALRETNEKLAVATVRSSTLEEQVHEKGRLLSEEKQLRLHLLSRLKDEDASSGAITRQMKTASDTILDKLLRPWRKSPLSRDLWSLYLKARSFEVRFKDAQKKEAELEQQIVTLKEQVAAQSNSKIEPAEGIKLSDALKHAEAQLQRNVEQIVDLTTAKSTLEEKLRLVQQSNEAPELSATLTNAEVQRQVAHKIDQIRTEMARHNHELQTRDSADTDNENKRLVHESARLARDVRSLENKLASANADLEMYRAQFDSSNREVEGLKRMVNAREAEVSGFGAAQSNLEAVQDDLEKSRDKVKALNERLAAGQKEGERAVEQIGALRRVVETLPSKVHSGEDRESKLRTQVTGLQGQVRRAHEDAKRVEVKYDTERHKAKAAVEKTATELRARLSEATEELMKARAENTGFLEQVGFSWQETAKSHEQTVIGLKADLVKAEAAKNVALLENQKPARGMSPHRDATETIPAPVVQESQVIAHEHTLPDKIRGAVVEESQDVEPATTPRTSSPLTAATVSAKRVVAVPGTQADSCQSSGMGLQRMDPLPSFAAFNNTRQASEPDFSIYEDAVNQSDPDNAMSRSGQDGSGKKQKEAVGGLKPARGTVKRKADSQIIDGYEHERKQRRAAASDATSHPQSKSLGLVRRSSVKDLPSIPRSMHSSAGTTARQTRAAKRLTTSKKNFESREH</sequence>
<feature type="coiled-coil region" evidence="1">
    <location>
        <begin position="245"/>
        <end position="279"/>
    </location>
</feature>
<accession>N1QBC6</accession>